<accession>A0AAV2HJL4</accession>
<reference evidence="2 3" key="1">
    <citation type="submission" date="2024-04" db="EMBL/GenBank/DDBJ databases">
        <authorList>
            <consortium name="Genoscope - CEA"/>
            <person name="William W."/>
        </authorList>
    </citation>
    <scope>NUCLEOTIDE SEQUENCE [LARGE SCALE GENOMIC DNA]</scope>
</reference>
<dbReference type="EMBL" id="CAXITT010000130">
    <property type="protein sequence ID" value="CAL1532981.1"/>
    <property type="molecule type" value="Genomic_DNA"/>
</dbReference>
<protein>
    <submittedName>
        <fullName evidence="2">Uncharacterized protein</fullName>
    </submittedName>
</protein>
<evidence type="ECO:0000256" key="1">
    <source>
        <dbReference type="SAM" id="SignalP"/>
    </source>
</evidence>
<comment type="caution">
    <text evidence="2">The sequence shown here is derived from an EMBL/GenBank/DDBJ whole genome shotgun (WGS) entry which is preliminary data.</text>
</comment>
<evidence type="ECO:0000313" key="2">
    <source>
        <dbReference type="EMBL" id="CAL1532981.1"/>
    </source>
</evidence>
<keyword evidence="1" id="KW-0732">Signal</keyword>
<gene>
    <name evidence="2" type="ORF">GSLYS_00006999001</name>
</gene>
<feature type="chain" id="PRO_5043875487" evidence="1">
    <location>
        <begin position="22"/>
        <end position="188"/>
    </location>
</feature>
<name>A0AAV2HJL4_LYMST</name>
<keyword evidence="3" id="KW-1185">Reference proteome</keyword>
<dbReference type="Proteomes" id="UP001497497">
    <property type="component" value="Unassembled WGS sequence"/>
</dbReference>
<organism evidence="2 3">
    <name type="scientific">Lymnaea stagnalis</name>
    <name type="common">Great pond snail</name>
    <name type="synonym">Helix stagnalis</name>
    <dbReference type="NCBI Taxonomy" id="6523"/>
    <lineage>
        <taxon>Eukaryota</taxon>
        <taxon>Metazoa</taxon>
        <taxon>Spiralia</taxon>
        <taxon>Lophotrochozoa</taxon>
        <taxon>Mollusca</taxon>
        <taxon>Gastropoda</taxon>
        <taxon>Heterobranchia</taxon>
        <taxon>Euthyneura</taxon>
        <taxon>Panpulmonata</taxon>
        <taxon>Hygrophila</taxon>
        <taxon>Lymnaeoidea</taxon>
        <taxon>Lymnaeidae</taxon>
        <taxon>Lymnaea</taxon>
    </lineage>
</organism>
<sequence>MRKIPLYLPTILMSLVVSGQSDCSFDDWSVSFDSAGLSKCSNDNMYVTGFDRSGNTVDDGIYHLEGAQCCSAQPSYESSLPETVVVDWRFVLTDNDRWATCPDGYFLQGLFRSDSWPGYLQNIEQGLCAKPVGHPDNYGSCYDEDITLCFDDDGLCGCLEDYYITGIYRGSCNKLMCIETLKCCTMAE</sequence>
<feature type="signal peptide" evidence="1">
    <location>
        <begin position="1"/>
        <end position="21"/>
    </location>
</feature>
<proteinExistence type="predicted"/>
<dbReference type="AlphaFoldDB" id="A0AAV2HJL4"/>
<evidence type="ECO:0000313" key="3">
    <source>
        <dbReference type="Proteomes" id="UP001497497"/>
    </source>
</evidence>